<proteinExistence type="predicted"/>
<sequence length="664" mass="72622">MTSLSSYLNAFVAVIVVYWLYAAYAHLQQRARQSEYHRQRRRAAGIPDTDKREFHIAAADAIARRRLHPSARQQQQQQQQQQQSRSHSKPPAATAVESARRHSQLLEHRQRRPGHHAVLQPHPPPPYTSPSPPSSRQMMPDIDVTRAPAASDYPQGDPRRYAPAHRTANRKRAAQEDEEDEDANESGNVSAHLRRASKLPRKALLDGDADIDGDMVVDEANVEMSQLRGTGDALGSENDSDQEMLSVDEPAAEQDGDDDLDDDMFASGSDQQRVASGDAHMRDHDEESTDGQRRSLSDAQSRSRSSKATSSSKKRGSRAASSTVAVPSAGAQAVRKLARKSAAQRASAGAPATYSPIKASPKAARKRSPDMSDDRAIGEEWTDENGLRWRIGDDATRRRAAVVVEMRSKHSMPKGSKHPDALLKVPVHVERFVTEKEYNELAAQNKLSWQEAEREEAREEARREEQERSAKERRADEERKMRTPKKLAAIYSQQSSGHSLFRPPQEQSRRSGEFSRASSLSRSGSSASLHNSMRESQDRSASLSKGRISLSGAAPSHGSSAPLRGRLSGRGSTPLRHSTTSDERQRRADQLLSSLARDVDKGAAAPAGPATKIGSLLAASSTNGKPAEVEEAKTQQAPTQSVDKAATSATVTSTAPPVVFKFGA</sequence>
<feature type="compositionally biased region" description="Low complexity" evidence="1">
    <location>
        <begin position="340"/>
        <end position="352"/>
    </location>
</feature>
<accession>A0A0P1BGD4</accession>
<feature type="compositionally biased region" description="Basic and acidic residues" evidence="1">
    <location>
        <begin position="279"/>
        <end position="296"/>
    </location>
</feature>
<protein>
    <submittedName>
        <fullName evidence="3">Uncharacterized protein</fullName>
    </submittedName>
</protein>
<name>A0A0P1BGD4_9BASI</name>
<evidence type="ECO:0000313" key="3">
    <source>
        <dbReference type="EMBL" id="CEH15375.1"/>
    </source>
</evidence>
<feature type="compositionally biased region" description="Low complexity" evidence="1">
    <location>
        <begin position="645"/>
        <end position="656"/>
    </location>
</feature>
<feature type="compositionally biased region" description="Basic and acidic residues" evidence="1">
    <location>
        <begin position="98"/>
        <end position="108"/>
    </location>
</feature>
<keyword evidence="2" id="KW-0812">Transmembrane</keyword>
<feature type="region of interest" description="Disordered" evidence="1">
    <location>
        <begin position="67"/>
        <end position="198"/>
    </location>
</feature>
<feature type="compositionally biased region" description="Basic and acidic residues" evidence="1">
    <location>
        <begin position="451"/>
        <end position="481"/>
    </location>
</feature>
<dbReference type="AlphaFoldDB" id="A0A0P1BGD4"/>
<feature type="transmembrane region" description="Helical" evidence="2">
    <location>
        <begin position="6"/>
        <end position="24"/>
    </location>
</feature>
<dbReference type="EMBL" id="CCYA01000260">
    <property type="protein sequence ID" value="CEH15375.1"/>
    <property type="molecule type" value="Genomic_DNA"/>
</dbReference>
<feature type="compositionally biased region" description="Low complexity" evidence="1">
    <location>
        <begin position="549"/>
        <end position="563"/>
    </location>
</feature>
<dbReference type="OrthoDB" id="9451547at2759"/>
<feature type="compositionally biased region" description="Basic and acidic residues" evidence="1">
    <location>
        <begin position="367"/>
        <end position="378"/>
    </location>
</feature>
<keyword evidence="4" id="KW-1185">Reference proteome</keyword>
<evidence type="ECO:0000256" key="1">
    <source>
        <dbReference type="SAM" id="MobiDB-lite"/>
    </source>
</evidence>
<feature type="compositionally biased region" description="Acidic residues" evidence="1">
    <location>
        <begin position="250"/>
        <end position="264"/>
    </location>
</feature>
<feature type="region of interest" description="Disordered" evidence="1">
    <location>
        <begin position="443"/>
        <end position="656"/>
    </location>
</feature>
<feature type="compositionally biased region" description="Pro residues" evidence="1">
    <location>
        <begin position="121"/>
        <end position="133"/>
    </location>
</feature>
<dbReference type="STRING" id="401625.A0A0P1BGD4"/>
<evidence type="ECO:0000313" key="4">
    <source>
        <dbReference type="Proteomes" id="UP000054845"/>
    </source>
</evidence>
<keyword evidence="2" id="KW-1133">Transmembrane helix</keyword>
<feature type="compositionally biased region" description="Low complexity" evidence="1">
    <location>
        <begin position="514"/>
        <end position="529"/>
    </location>
</feature>
<organism evidence="3 4">
    <name type="scientific">Ceraceosorus bombacis</name>
    <dbReference type="NCBI Taxonomy" id="401625"/>
    <lineage>
        <taxon>Eukaryota</taxon>
        <taxon>Fungi</taxon>
        <taxon>Dikarya</taxon>
        <taxon>Basidiomycota</taxon>
        <taxon>Ustilaginomycotina</taxon>
        <taxon>Exobasidiomycetes</taxon>
        <taxon>Ceraceosorales</taxon>
        <taxon>Ceraceosoraceae</taxon>
        <taxon>Ceraceosorus</taxon>
    </lineage>
</organism>
<reference evidence="3 4" key="1">
    <citation type="submission" date="2014-09" db="EMBL/GenBank/DDBJ databases">
        <authorList>
            <person name="Magalhaes I.L.F."/>
            <person name="Oliveira U."/>
            <person name="Santos F.R."/>
            <person name="Vidigal T.H.D.A."/>
            <person name="Brescovit A.D."/>
            <person name="Santos A.J."/>
        </authorList>
    </citation>
    <scope>NUCLEOTIDE SEQUENCE [LARGE SCALE GENOMIC DNA]</scope>
</reference>
<feature type="compositionally biased region" description="Low complexity" evidence="1">
    <location>
        <begin position="73"/>
        <end position="83"/>
    </location>
</feature>
<evidence type="ECO:0000256" key="2">
    <source>
        <dbReference type="SAM" id="Phobius"/>
    </source>
</evidence>
<feature type="region of interest" description="Disordered" evidence="1">
    <location>
        <begin position="222"/>
        <end position="380"/>
    </location>
</feature>
<dbReference type="Proteomes" id="UP000054845">
    <property type="component" value="Unassembled WGS sequence"/>
</dbReference>
<keyword evidence="2" id="KW-0472">Membrane</keyword>
<feature type="region of interest" description="Disordered" evidence="1">
    <location>
        <begin position="31"/>
        <end position="53"/>
    </location>
</feature>
<feature type="compositionally biased region" description="Basic and acidic residues" evidence="1">
    <location>
        <begin position="579"/>
        <end position="589"/>
    </location>
</feature>
<feature type="compositionally biased region" description="Low complexity" evidence="1">
    <location>
        <begin position="297"/>
        <end position="311"/>
    </location>
</feature>